<dbReference type="OrthoDB" id="9796817at2"/>
<dbReference type="PATRIC" id="fig|35623.3.peg.143"/>
<evidence type="ECO:0000256" key="1">
    <source>
        <dbReference type="ARBA" id="ARBA00005695"/>
    </source>
</evidence>
<gene>
    <name evidence="6" type="primary">oppA1</name>
    <name evidence="6" type="ORF">Aocu_01430</name>
</gene>
<dbReference type="RefSeq" id="WP_045748798.1">
    <property type="nucleotide sequence ID" value="NZ_FUZK01000002.1"/>
</dbReference>
<feature type="signal peptide" evidence="4">
    <location>
        <begin position="1"/>
        <end position="22"/>
    </location>
</feature>
<dbReference type="EMBL" id="LK028559">
    <property type="protein sequence ID" value="CDR30216.1"/>
    <property type="molecule type" value="Genomic_DNA"/>
</dbReference>
<dbReference type="KEGG" id="aoc:Aocu_01430"/>
<dbReference type="FunCoup" id="A0A061AFD9">
    <property type="interactions" value="190"/>
</dbReference>
<dbReference type="GO" id="GO:1904680">
    <property type="term" value="F:peptide transmembrane transporter activity"/>
    <property type="evidence" value="ECO:0007669"/>
    <property type="project" value="TreeGrafter"/>
</dbReference>
<feature type="domain" description="Solute-binding protein family 5" evidence="5">
    <location>
        <begin position="76"/>
        <end position="470"/>
    </location>
</feature>
<dbReference type="PANTHER" id="PTHR30290">
    <property type="entry name" value="PERIPLASMIC BINDING COMPONENT OF ABC TRANSPORTER"/>
    <property type="match status" value="1"/>
</dbReference>
<dbReference type="PROSITE" id="PS51257">
    <property type="entry name" value="PROKAR_LIPOPROTEIN"/>
    <property type="match status" value="1"/>
</dbReference>
<protein>
    <submittedName>
        <fullName evidence="6">Oligopeptide ABC transport systems, periplasmic components OppA</fullName>
    </submittedName>
</protein>
<dbReference type="STRING" id="35623.Aocu_01430"/>
<dbReference type="InterPro" id="IPR000914">
    <property type="entry name" value="SBP_5_dom"/>
</dbReference>
<keyword evidence="2" id="KW-0813">Transport</keyword>
<evidence type="ECO:0000256" key="2">
    <source>
        <dbReference type="ARBA" id="ARBA00022448"/>
    </source>
</evidence>
<comment type="similarity">
    <text evidence="1">Belongs to the bacterial solute-binding protein 5 family.</text>
</comment>
<dbReference type="Proteomes" id="UP000032434">
    <property type="component" value="Chromosome 1"/>
</dbReference>
<accession>A0A061AFD9</accession>
<feature type="chain" id="PRO_5001598575" evidence="4">
    <location>
        <begin position="23"/>
        <end position="634"/>
    </location>
</feature>
<sequence length="634" mass="71469">MKLMKRFYLLTMLLTLSTILLACGENSLFNSEKTFKIISSWERNGIVNHFNGGTNIGPLNWFSVEGLYTYVRSTDEIVPQLAYGPMDHISDTETIIKIKENAKWHNGDDFVAQDVIAYYYLNHTIATNYMMSIDKIDDKTVKIVWNPNRLPVNSVKELLIAQDRNGTVQYNEFKTYADIAIRIVNESPSIPDDSTTWGAFNKFSTGSQIAELQANTAAYRAHNPSWFVATGPFKLQKVTPTQMIMVKNKQHWAADLVEFDTVEVYSSSDLNQTYNMLANGTIHYQDGLAPIDTLNAILNQNQNLVHLKMFDPGAIGIIFNLEKDYWTDKVREAFQYIFNREEIKNAGNPYAITSYKSILGMAPSEAERWTGDYYQDVTNYSFNQQKATQLLEEAGWTKVNNKWHRNGEPIKLYMGVDQNHPGQSASAEAAQAALNGFGIDTVLIKTDGSNLYANGTAEDSSYDLVVHWTDLNMSFSYPTGSLKQFADVYSRYAHIPRFPADMIGDDGQISPLSNRINLVVDDLKNPGGKIQFSDVVDILYSLPEDRLEDTIGSLIVGISKMNIGVQFYQNVTGSFIDVSMIDGVPLESYWSVDRNVTYVPGVNTEEFFLVAKTNLHYANSTVFVTGIYKPTKEK</sequence>
<proteinExistence type="inferred from homology"/>
<name>A0A061AFD9_9MOLU</name>
<evidence type="ECO:0000313" key="6">
    <source>
        <dbReference type="EMBL" id="CDR30216.1"/>
    </source>
</evidence>
<dbReference type="InParanoid" id="A0A061AFD9"/>
<dbReference type="Gene3D" id="3.10.105.10">
    <property type="entry name" value="Dipeptide-binding Protein, Domain 3"/>
    <property type="match status" value="1"/>
</dbReference>
<dbReference type="InterPro" id="IPR039424">
    <property type="entry name" value="SBP_5"/>
</dbReference>
<evidence type="ECO:0000256" key="3">
    <source>
        <dbReference type="ARBA" id="ARBA00022729"/>
    </source>
</evidence>
<dbReference type="AlphaFoldDB" id="A0A061AFD9"/>
<keyword evidence="3 4" id="KW-0732">Signal</keyword>
<dbReference type="Gene3D" id="3.40.190.10">
    <property type="entry name" value="Periplasmic binding protein-like II"/>
    <property type="match status" value="1"/>
</dbReference>
<evidence type="ECO:0000259" key="5">
    <source>
        <dbReference type="Pfam" id="PF00496"/>
    </source>
</evidence>
<reference evidence="7" key="1">
    <citation type="submission" date="2014-05" db="EMBL/GenBank/DDBJ databases">
        <authorList>
            <person name="Kube M."/>
        </authorList>
    </citation>
    <scope>NUCLEOTIDE SEQUENCE [LARGE SCALE GENOMIC DNA]</scope>
</reference>
<dbReference type="SUPFAM" id="SSF53850">
    <property type="entry name" value="Periplasmic binding protein-like II"/>
    <property type="match status" value="1"/>
</dbReference>
<dbReference type="HOGENOM" id="CLU_431270_0_0_14"/>
<evidence type="ECO:0000256" key="4">
    <source>
        <dbReference type="SAM" id="SignalP"/>
    </source>
</evidence>
<keyword evidence="7" id="KW-1185">Reference proteome</keyword>
<organism evidence="6 7">
    <name type="scientific">Acholeplasma oculi</name>
    <dbReference type="NCBI Taxonomy" id="35623"/>
    <lineage>
        <taxon>Bacteria</taxon>
        <taxon>Bacillati</taxon>
        <taxon>Mycoplasmatota</taxon>
        <taxon>Mollicutes</taxon>
        <taxon>Acholeplasmatales</taxon>
        <taxon>Acholeplasmataceae</taxon>
        <taxon>Acholeplasma</taxon>
    </lineage>
</organism>
<evidence type="ECO:0000313" key="7">
    <source>
        <dbReference type="Proteomes" id="UP000032434"/>
    </source>
</evidence>
<dbReference type="Pfam" id="PF00496">
    <property type="entry name" value="SBP_bac_5"/>
    <property type="match status" value="1"/>
</dbReference>
<dbReference type="PANTHER" id="PTHR30290:SF9">
    <property type="entry name" value="OLIGOPEPTIDE-BINDING PROTEIN APPA"/>
    <property type="match status" value="1"/>
</dbReference>
<dbReference type="GO" id="GO:0015833">
    <property type="term" value="P:peptide transport"/>
    <property type="evidence" value="ECO:0007669"/>
    <property type="project" value="TreeGrafter"/>
</dbReference>